<proteinExistence type="predicted"/>
<comment type="caution">
    <text evidence="1">The sequence shown here is derived from an EMBL/GenBank/DDBJ whole genome shotgun (WGS) entry which is preliminary data.</text>
</comment>
<name>A0ACC0F3B0_9ERIC</name>
<dbReference type="Proteomes" id="UP001060215">
    <property type="component" value="Chromosome 11"/>
</dbReference>
<evidence type="ECO:0000313" key="1">
    <source>
        <dbReference type="EMBL" id="KAI7983058.1"/>
    </source>
</evidence>
<sequence>MGLVCDLIGPRYGCAFLNLLVAPTVFCISFVSSTGGYVAVWFMIGFSLAMFVSCRYSVSTMFNGEIIGLVNGTSAGWGDMGGGVTQLLMPFLFHVIKLCGAIPFTAWRIAFFILGWLHVIVGVMVLVPGQDLLDGNLSTLQKRGDVPEDKFSKVFWNAVKNYRTWVFFLLYGYSLGIELCINNVIAEYFYDSCHTSHGPLLHRSSGRVWSNIWYNPFCFVAVSGPSVQFNRSRRELWGWIDSTSVLFGLKILHHKRADMNEGYGGGLYSSGGGGALSAVEKYVIAAIKRWKVH</sequence>
<evidence type="ECO:0000313" key="2">
    <source>
        <dbReference type="Proteomes" id="UP001060215"/>
    </source>
</evidence>
<accession>A0ACC0F3B0</accession>
<protein>
    <submittedName>
        <fullName evidence="1">High affinity nitrate transporter 2.4</fullName>
    </submittedName>
</protein>
<reference evidence="1 2" key="1">
    <citation type="journal article" date="2022" name="Plant J.">
        <title>Chromosome-level genome of Camellia lanceoleosa provides a valuable resource for understanding genome evolution and self-incompatibility.</title>
        <authorList>
            <person name="Gong W."/>
            <person name="Xiao S."/>
            <person name="Wang L."/>
            <person name="Liao Z."/>
            <person name="Chang Y."/>
            <person name="Mo W."/>
            <person name="Hu G."/>
            <person name="Li W."/>
            <person name="Zhao G."/>
            <person name="Zhu H."/>
            <person name="Hu X."/>
            <person name="Ji K."/>
            <person name="Xiang X."/>
            <person name="Song Q."/>
            <person name="Yuan D."/>
            <person name="Jin S."/>
            <person name="Zhang L."/>
        </authorList>
    </citation>
    <scope>NUCLEOTIDE SEQUENCE [LARGE SCALE GENOMIC DNA]</scope>
    <source>
        <strain evidence="1">SQ_2022a</strain>
    </source>
</reference>
<keyword evidence="2" id="KW-1185">Reference proteome</keyword>
<organism evidence="1 2">
    <name type="scientific">Camellia lanceoleosa</name>
    <dbReference type="NCBI Taxonomy" id="1840588"/>
    <lineage>
        <taxon>Eukaryota</taxon>
        <taxon>Viridiplantae</taxon>
        <taxon>Streptophyta</taxon>
        <taxon>Embryophyta</taxon>
        <taxon>Tracheophyta</taxon>
        <taxon>Spermatophyta</taxon>
        <taxon>Magnoliopsida</taxon>
        <taxon>eudicotyledons</taxon>
        <taxon>Gunneridae</taxon>
        <taxon>Pentapetalae</taxon>
        <taxon>asterids</taxon>
        <taxon>Ericales</taxon>
        <taxon>Theaceae</taxon>
        <taxon>Camellia</taxon>
    </lineage>
</organism>
<gene>
    <name evidence="1" type="ORF">LOK49_LG15G01704</name>
</gene>
<dbReference type="EMBL" id="CM045768">
    <property type="protein sequence ID" value="KAI7983058.1"/>
    <property type="molecule type" value="Genomic_DNA"/>
</dbReference>